<protein>
    <submittedName>
        <fullName evidence="2">Uncharacterized protein</fullName>
    </submittedName>
</protein>
<keyword evidence="1" id="KW-0812">Transmembrane</keyword>
<accession>A0A1U9RRW4</accession>
<sequence length="149" mass="18065">MNINFTLVNEFLSFLIFFIFSFVFLFPKIISIINCEDLINFKNKIFLNYNKTLENSFLKKIIVIEIEIKKNFESNINNINNIIIYKKNILFNSILLEKNLFLKKIKLIFNIINRNFIKIFSFKIKTNFLKSFKKIFNDFIDYNKEFIIL</sequence>
<feature type="transmembrane region" description="Helical" evidence="1">
    <location>
        <begin position="12"/>
        <end position="35"/>
    </location>
</feature>
<evidence type="ECO:0000313" key="2">
    <source>
        <dbReference type="EMBL" id="AQU89423.1"/>
    </source>
</evidence>
<dbReference type="RefSeq" id="WP_211118487.1">
    <property type="nucleotide sequence ID" value="NZ_CP019943.1"/>
</dbReference>
<reference evidence="2 3" key="1">
    <citation type="submission" date="2017-02" db="EMBL/GenBank/DDBJ databases">
        <title>Complete Genome of Candidatus Carsonella ruddii strain BC, a Nutritional Endosymbiont of Bactericera cockerelli.</title>
        <authorList>
            <person name="Riley A.B."/>
            <person name="Kim D.H."/>
            <person name="Hansen A.K."/>
        </authorList>
    </citation>
    <scope>NUCLEOTIDE SEQUENCE [LARGE SCALE GENOMIC DNA]</scope>
    <source>
        <strain evidence="2 3">BC</strain>
    </source>
</reference>
<keyword evidence="1" id="KW-1133">Transmembrane helix</keyword>
<evidence type="ECO:0000313" key="3">
    <source>
        <dbReference type="Proteomes" id="UP000189666"/>
    </source>
</evidence>
<name>A0A1U9RRW4_CARRU</name>
<keyword evidence="1" id="KW-0472">Membrane</keyword>
<organism evidence="2 3">
    <name type="scientific">Carsonella ruddii</name>
    <dbReference type="NCBI Taxonomy" id="114186"/>
    <lineage>
        <taxon>Bacteria</taxon>
        <taxon>Pseudomonadati</taxon>
        <taxon>Pseudomonadota</taxon>
        <taxon>Gammaproteobacteria</taxon>
        <taxon>Oceanospirillales</taxon>
        <taxon>Halomonadaceae</taxon>
        <taxon>Zymobacter group</taxon>
        <taxon>Candidatus Carsonella</taxon>
    </lineage>
</organism>
<dbReference type="Proteomes" id="UP000189666">
    <property type="component" value="Chromosome"/>
</dbReference>
<evidence type="ECO:0000256" key="1">
    <source>
        <dbReference type="SAM" id="Phobius"/>
    </source>
</evidence>
<proteinExistence type="predicted"/>
<dbReference type="AlphaFoldDB" id="A0A1U9RRW4"/>
<dbReference type="EMBL" id="CP019943">
    <property type="protein sequence ID" value="AQU89423.1"/>
    <property type="molecule type" value="Genomic_DNA"/>
</dbReference>
<gene>
    <name evidence="2" type="ORF">BW244_0005</name>
</gene>